<dbReference type="GO" id="GO:0006955">
    <property type="term" value="P:immune response"/>
    <property type="evidence" value="ECO:0007669"/>
    <property type="project" value="TreeGrafter"/>
</dbReference>
<dbReference type="GO" id="GO:0002476">
    <property type="term" value="P:antigen processing and presentation of endogenous peptide antigen via MHC class Ib"/>
    <property type="evidence" value="ECO:0007669"/>
    <property type="project" value="TreeGrafter"/>
</dbReference>
<sequence>SCGVFSVQSPVCSARFQAPGGYSLCLDLTVKSQSGPGHPWYEVQASVDKKPVFQYDSDSSKMKPLGLLGAKVNATKAWTELTQTLGEVGRELRMIVSDIKLENSPPTLHIQLSCQCEAERGTAASWHFNINGQPALLFDAMSMTWTVTSPGAREEWKNKGLADYFRRISMGDCRHWLREFLEHWEKVLEPPASQENWVSVSQAGLWLWGRMQSGKDLGQVTHGSRPSPCPLIRLYTEMMHFLSVEHTPPTLGQGSP</sequence>
<name>A0A667G5A5_LYNCA</name>
<keyword evidence="5" id="KW-0325">Glycoprotein</keyword>
<feature type="domain" description="MHC class I-like antigen recognition-like" evidence="6">
    <location>
        <begin position="22"/>
        <end position="184"/>
    </location>
</feature>
<reference evidence="7" key="2">
    <citation type="submission" date="2025-09" db="UniProtKB">
        <authorList>
            <consortium name="Ensembl"/>
        </authorList>
    </citation>
    <scope>IDENTIFICATION</scope>
</reference>
<keyword evidence="3" id="KW-0472">Membrane</keyword>
<dbReference type="AlphaFoldDB" id="A0A667G5A5"/>
<dbReference type="Proteomes" id="UP000472241">
    <property type="component" value="Unplaced"/>
</dbReference>
<reference evidence="7" key="1">
    <citation type="submission" date="2025-08" db="UniProtKB">
        <authorList>
            <consortium name="Ensembl"/>
        </authorList>
    </citation>
    <scope>IDENTIFICATION</scope>
</reference>
<dbReference type="PANTHER" id="PTHR16675:SF64">
    <property type="entry name" value="RETINOIC ACID EARLY TRANSCRIPT 1E"/>
    <property type="match status" value="1"/>
</dbReference>
<accession>A0A667G5A5</accession>
<dbReference type="InterPro" id="IPR011161">
    <property type="entry name" value="MHC_I-like_Ag-recog"/>
</dbReference>
<dbReference type="Gene3D" id="3.30.500.10">
    <property type="entry name" value="MHC class I-like antigen recognition-like"/>
    <property type="match status" value="1"/>
</dbReference>
<proteinExistence type="predicted"/>
<dbReference type="GO" id="GO:0001916">
    <property type="term" value="P:positive regulation of T cell mediated cytotoxicity"/>
    <property type="evidence" value="ECO:0007669"/>
    <property type="project" value="TreeGrafter"/>
</dbReference>
<evidence type="ECO:0000313" key="8">
    <source>
        <dbReference type="Proteomes" id="UP000472241"/>
    </source>
</evidence>
<evidence type="ECO:0000256" key="4">
    <source>
        <dbReference type="ARBA" id="ARBA00023157"/>
    </source>
</evidence>
<dbReference type="InterPro" id="IPR011162">
    <property type="entry name" value="MHC_I/II-like_Ag-recog"/>
</dbReference>
<organism evidence="7 8">
    <name type="scientific">Lynx canadensis</name>
    <name type="common">Canada lynx</name>
    <name type="synonym">Felis canadensis</name>
    <dbReference type="NCBI Taxonomy" id="61383"/>
    <lineage>
        <taxon>Eukaryota</taxon>
        <taxon>Metazoa</taxon>
        <taxon>Chordata</taxon>
        <taxon>Craniata</taxon>
        <taxon>Vertebrata</taxon>
        <taxon>Euteleostomi</taxon>
        <taxon>Mammalia</taxon>
        <taxon>Eutheria</taxon>
        <taxon>Laurasiatheria</taxon>
        <taxon>Carnivora</taxon>
        <taxon>Feliformia</taxon>
        <taxon>Felidae</taxon>
        <taxon>Felinae</taxon>
        <taxon>Lynx</taxon>
    </lineage>
</organism>
<evidence type="ECO:0000256" key="2">
    <source>
        <dbReference type="ARBA" id="ARBA00022729"/>
    </source>
</evidence>
<keyword evidence="8" id="KW-1185">Reference proteome</keyword>
<keyword evidence="4" id="KW-1015">Disulfide bond</keyword>
<evidence type="ECO:0000256" key="5">
    <source>
        <dbReference type="ARBA" id="ARBA00023180"/>
    </source>
</evidence>
<comment type="subcellular location">
    <subcellularLocation>
        <location evidence="1">Membrane</location>
    </subcellularLocation>
</comment>
<evidence type="ECO:0000259" key="6">
    <source>
        <dbReference type="Pfam" id="PF00129"/>
    </source>
</evidence>
<evidence type="ECO:0000313" key="7">
    <source>
        <dbReference type="Ensembl" id="ENSLCNP00005002943.1"/>
    </source>
</evidence>
<dbReference type="SUPFAM" id="SSF54452">
    <property type="entry name" value="MHC antigen-recognition domain"/>
    <property type="match status" value="1"/>
</dbReference>
<evidence type="ECO:0000256" key="1">
    <source>
        <dbReference type="ARBA" id="ARBA00004370"/>
    </source>
</evidence>
<dbReference type="GO" id="GO:0046703">
    <property type="term" value="F:natural killer cell lectin-like receptor binding"/>
    <property type="evidence" value="ECO:0007669"/>
    <property type="project" value="UniProtKB-ARBA"/>
</dbReference>
<dbReference type="InterPro" id="IPR037055">
    <property type="entry name" value="MHC_I-like_Ag-recog_sf"/>
</dbReference>
<protein>
    <recommendedName>
        <fullName evidence="6">MHC class I-like antigen recognition-like domain-containing protein</fullName>
    </recommendedName>
</protein>
<dbReference type="FunFam" id="3.30.500.10:FF:000004">
    <property type="entry name" value="Retinoic acid early-inducible protein 1-beta"/>
    <property type="match status" value="1"/>
</dbReference>
<dbReference type="Ensembl" id="ENSLCNT00005003369.1">
    <property type="protein sequence ID" value="ENSLCNP00005002943.1"/>
    <property type="gene ID" value="ENSLCNG00005002087.1"/>
</dbReference>
<dbReference type="Pfam" id="PF00129">
    <property type="entry name" value="MHC_I"/>
    <property type="match status" value="1"/>
</dbReference>
<keyword evidence="2" id="KW-0732">Signal</keyword>
<dbReference type="PANTHER" id="PTHR16675">
    <property type="entry name" value="MHC CLASS I-RELATED"/>
    <property type="match status" value="1"/>
</dbReference>
<dbReference type="InterPro" id="IPR050208">
    <property type="entry name" value="MHC_class-I_related"/>
</dbReference>
<evidence type="ECO:0000256" key="3">
    <source>
        <dbReference type="ARBA" id="ARBA00023136"/>
    </source>
</evidence>
<dbReference type="GO" id="GO:0009897">
    <property type="term" value="C:external side of plasma membrane"/>
    <property type="evidence" value="ECO:0007669"/>
    <property type="project" value="TreeGrafter"/>
</dbReference>
<dbReference type="GO" id="GO:0002486">
    <property type="term" value="P:antigen processing and presentation of endogenous peptide antigen via MHC class I via ER pathway, TAP-independent"/>
    <property type="evidence" value="ECO:0007669"/>
    <property type="project" value="TreeGrafter"/>
</dbReference>
<dbReference type="GO" id="GO:0005615">
    <property type="term" value="C:extracellular space"/>
    <property type="evidence" value="ECO:0007669"/>
    <property type="project" value="TreeGrafter"/>
</dbReference>